<dbReference type="PROSITE" id="PS51296">
    <property type="entry name" value="RIESKE"/>
    <property type="match status" value="1"/>
</dbReference>
<evidence type="ECO:0000256" key="3">
    <source>
        <dbReference type="ARBA" id="ARBA00023004"/>
    </source>
</evidence>
<dbReference type="GO" id="GO:0004497">
    <property type="term" value="F:monooxygenase activity"/>
    <property type="evidence" value="ECO:0007669"/>
    <property type="project" value="UniProtKB-ARBA"/>
</dbReference>
<keyword evidence="7" id="KW-1185">Reference proteome</keyword>
<dbReference type="Pfam" id="PF00355">
    <property type="entry name" value="Rieske"/>
    <property type="match status" value="1"/>
</dbReference>
<dbReference type="STRING" id="589385.SAMN05421504_101525"/>
<keyword evidence="6" id="KW-0223">Dioxygenase</keyword>
<evidence type="ECO:0000256" key="1">
    <source>
        <dbReference type="ARBA" id="ARBA00022714"/>
    </source>
</evidence>
<evidence type="ECO:0000256" key="4">
    <source>
        <dbReference type="ARBA" id="ARBA00023014"/>
    </source>
</evidence>
<evidence type="ECO:0000256" key="2">
    <source>
        <dbReference type="ARBA" id="ARBA00022723"/>
    </source>
</evidence>
<dbReference type="RefSeq" id="WP_091286077.1">
    <property type="nucleotide sequence ID" value="NZ_FNON01000001.1"/>
</dbReference>
<dbReference type="InterPro" id="IPR036922">
    <property type="entry name" value="Rieske_2Fe-2S_sf"/>
</dbReference>
<name>A0A1H2TDJ8_9PSEU</name>
<keyword evidence="3" id="KW-0408">Iron</keyword>
<organism evidence="6 7">
    <name type="scientific">Amycolatopsis xylanica</name>
    <dbReference type="NCBI Taxonomy" id="589385"/>
    <lineage>
        <taxon>Bacteria</taxon>
        <taxon>Bacillati</taxon>
        <taxon>Actinomycetota</taxon>
        <taxon>Actinomycetes</taxon>
        <taxon>Pseudonocardiales</taxon>
        <taxon>Pseudonocardiaceae</taxon>
        <taxon>Amycolatopsis</taxon>
    </lineage>
</organism>
<proteinExistence type="predicted"/>
<reference evidence="6 7" key="1">
    <citation type="submission" date="2016-10" db="EMBL/GenBank/DDBJ databases">
        <authorList>
            <person name="de Groot N.N."/>
        </authorList>
    </citation>
    <scope>NUCLEOTIDE SEQUENCE [LARGE SCALE GENOMIC DNA]</scope>
    <source>
        <strain evidence="6 7">CPCC 202699</strain>
    </source>
</reference>
<keyword evidence="2" id="KW-0479">Metal-binding</keyword>
<keyword evidence="1" id="KW-0001">2Fe-2S</keyword>
<keyword evidence="6" id="KW-0560">Oxidoreductase</keyword>
<protein>
    <submittedName>
        <fullName evidence="6">Ferredoxin subunit of nitrite reductase or a ring-hydroxylating dioxygenase</fullName>
    </submittedName>
</protein>
<dbReference type="GO" id="GO:0046872">
    <property type="term" value="F:metal ion binding"/>
    <property type="evidence" value="ECO:0007669"/>
    <property type="project" value="UniProtKB-KW"/>
</dbReference>
<evidence type="ECO:0000313" key="6">
    <source>
        <dbReference type="EMBL" id="SDW41775.1"/>
    </source>
</evidence>
<sequence>MRGLRRYVKDLLRGRRPRPFAADAAEEAEARAAILLRAAGPDRGPASGDFVEDVRRRLASELDEAGEAPRGGSRRRFVEVTSVAAASVALGIGLDRVLTGDGEPSAPAAETVVPDGGEWRAVVAAKDLPEGAVVPFDAGAVSGFVERAGGQVRAVSGACTHLGCKLTLNAPARQLDCPCHKAAFAVDGAVLHHRLPIALPPLPRLLVRESGGVVEVFVPTRTA</sequence>
<dbReference type="OrthoDB" id="9767869at2"/>
<feature type="domain" description="Rieske" evidence="5">
    <location>
        <begin position="120"/>
        <end position="216"/>
    </location>
</feature>
<dbReference type="GO" id="GO:0051537">
    <property type="term" value="F:2 iron, 2 sulfur cluster binding"/>
    <property type="evidence" value="ECO:0007669"/>
    <property type="project" value="UniProtKB-KW"/>
</dbReference>
<evidence type="ECO:0000313" key="7">
    <source>
        <dbReference type="Proteomes" id="UP000199515"/>
    </source>
</evidence>
<dbReference type="InterPro" id="IPR017941">
    <property type="entry name" value="Rieske_2Fe-2S"/>
</dbReference>
<dbReference type="GO" id="GO:0051213">
    <property type="term" value="F:dioxygenase activity"/>
    <property type="evidence" value="ECO:0007669"/>
    <property type="project" value="UniProtKB-KW"/>
</dbReference>
<keyword evidence="4" id="KW-0411">Iron-sulfur</keyword>
<dbReference type="GO" id="GO:0016705">
    <property type="term" value="F:oxidoreductase activity, acting on paired donors, with incorporation or reduction of molecular oxygen"/>
    <property type="evidence" value="ECO:0007669"/>
    <property type="project" value="UniProtKB-ARBA"/>
</dbReference>
<dbReference type="AlphaFoldDB" id="A0A1H2TDJ8"/>
<gene>
    <name evidence="6" type="ORF">SAMN05421504_101525</name>
</gene>
<accession>A0A1H2TDJ8</accession>
<dbReference type="Proteomes" id="UP000199515">
    <property type="component" value="Unassembled WGS sequence"/>
</dbReference>
<dbReference type="SUPFAM" id="SSF50022">
    <property type="entry name" value="ISP domain"/>
    <property type="match status" value="1"/>
</dbReference>
<evidence type="ECO:0000259" key="5">
    <source>
        <dbReference type="PROSITE" id="PS51296"/>
    </source>
</evidence>
<dbReference type="EMBL" id="FNON01000001">
    <property type="protein sequence ID" value="SDW41775.1"/>
    <property type="molecule type" value="Genomic_DNA"/>
</dbReference>
<dbReference type="Gene3D" id="2.102.10.10">
    <property type="entry name" value="Rieske [2Fe-2S] iron-sulphur domain"/>
    <property type="match status" value="1"/>
</dbReference>
<dbReference type="CDD" id="cd03467">
    <property type="entry name" value="Rieske"/>
    <property type="match status" value="1"/>
</dbReference>